<dbReference type="GO" id="GO:0005524">
    <property type="term" value="F:ATP binding"/>
    <property type="evidence" value="ECO:0007669"/>
    <property type="project" value="UniProtKB-KW"/>
</dbReference>
<evidence type="ECO:0000313" key="2">
    <source>
        <dbReference type="EMBL" id="KAF8389505.1"/>
    </source>
</evidence>
<dbReference type="PANTHER" id="PTHR44329">
    <property type="entry name" value="SERINE/THREONINE-PROTEIN KINASE TNNI3K-RELATED"/>
    <property type="match status" value="1"/>
</dbReference>
<protein>
    <recommendedName>
        <fullName evidence="1">Protein kinase domain-containing protein</fullName>
    </recommendedName>
</protein>
<reference evidence="2 3" key="1">
    <citation type="submission" date="2020-04" db="EMBL/GenBank/DDBJ databases">
        <title>Plant Genome Project.</title>
        <authorList>
            <person name="Zhang R.-G."/>
        </authorList>
    </citation>
    <scope>NUCLEOTIDE SEQUENCE [LARGE SCALE GENOMIC DNA]</scope>
    <source>
        <strain evidence="2">YNK0</strain>
        <tissue evidence="2">Leaf</tissue>
    </source>
</reference>
<dbReference type="PANTHER" id="PTHR44329:SF277">
    <property type="entry name" value="SERINE_THREONINE-PROTEIN KINASE HT1-LIKE"/>
    <property type="match status" value="1"/>
</dbReference>
<dbReference type="InterPro" id="IPR011009">
    <property type="entry name" value="Kinase-like_dom_sf"/>
</dbReference>
<dbReference type="Pfam" id="PF07714">
    <property type="entry name" value="PK_Tyr_Ser-Thr"/>
    <property type="match status" value="1"/>
</dbReference>
<dbReference type="EMBL" id="JABCRI010000019">
    <property type="protein sequence ID" value="KAF8389505.1"/>
    <property type="molecule type" value="Genomic_DNA"/>
</dbReference>
<dbReference type="Gene3D" id="1.10.510.10">
    <property type="entry name" value="Transferase(Phosphotransferase) domain 1"/>
    <property type="match status" value="1"/>
</dbReference>
<sequence length="413" mass="46805">MLPCQNIGDSDIVYNGVQLIIPNDCLPSLREIMTRCWDADPEIRPPLHRGRQYASLRMQRLRSVSAIPGCLRMERLRSVSAIPASTFVLHNRGQLTDLEKRDKKTEKMSRTTGSSAFKVFFVFVGRMGDPLERALMDSTVPTEGMESCEEKWKIDLEQLKMGISFEQGDSWARFGGTYRSVEVAIKILEREQLMEQQVQQEVKMLAELNHPNIVGFVGACRKPGIWCIVTEYADGGSVHQQCRPVPLKLAIKQALDVAKGMAYLHGLGFSHMDLNSHNLLIFKDNSIKISVFRGAPFENQSYRWMAPELIRRGSYTQKVDVYSFGIVLWELITGMLPFHNIEASDILNKGVRPIIPKDSRPLLTAIMARCWDANPDVRPPFTEVVKMLEKAYTQINVPVPGFRCCFAQPRTAD</sequence>
<dbReference type="InterPro" id="IPR000719">
    <property type="entry name" value="Prot_kinase_dom"/>
</dbReference>
<dbReference type="AlphaFoldDB" id="A0A834YMJ2"/>
<dbReference type="InterPro" id="IPR001245">
    <property type="entry name" value="Ser-Thr/Tyr_kinase_cat_dom"/>
</dbReference>
<dbReference type="PROSITE" id="PS50011">
    <property type="entry name" value="PROTEIN_KINASE_DOM"/>
    <property type="match status" value="1"/>
</dbReference>
<comment type="caution">
    <text evidence="2">The sequence shown here is derived from an EMBL/GenBank/DDBJ whole genome shotgun (WGS) entry which is preliminary data.</text>
</comment>
<evidence type="ECO:0000313" key="3">
    <source>
        <dbReference type="Proteomes" id="UP000655225"/>
    </source>
</evidence>
<dbReference type="GO" id="GO:0004674">
    <property type="term" value="F:protein serine/threonine kinase activity"/>
    <property type="evidence" value="ECO:0007669"/>
    <property type="project" value="TreeGrafter"/>
</dbReference>
<feature type="domain" description="Protein kinase" evidence="1">
    <location>
        <begin position="159"/>
        <end position="393"/>
    </location>
</feature>
<dbReference type="InterPro" id="IPR051681">
    <property type="entry name" value="Ser/Thr_Kinases-Pseudokinases"/>
</dbReference>
<proteinExistence type="predicted"/>
<dbReference type="Proteomes" id="UP000655225">
    <property type="component" value="Unassembled WGS sequence"/>
</dbReference>
<organism evidence="2 3">
    <name type="scientific">Tetracentron sinense</name>
    <name type="common">Spur-leaf</name>
    <dbReference type="NCBI Taxonomy" id="13715"/>
    <lineage>
        <taxon>Eukaryota</taxon>
        <taxon>Viridiplantae</taxon>
        <taxon>Streptophyta</taxon>
        <taxon>Embryophyta</taxon>
        <taxon>Tracheophyta</taxon>
        <taxon>Spermatophyta</taxon>
        <taxon>Magnoliopsida</taxon>
        <taxon>Trochodendrales</taxon>
        <taxon>Trochodendraceae</taxon>
        <taxon>Tetracentron</taxon>
    </lineage>
</organism>
<dbReference type="Gene3D" id="3.30.200.20">
    <property type="entry name" value="Phosphorylase Kinase, domain 1"/>
    <property type="match status" value="1"/>
</dbReference>
<keyword evidence="3" id="KW-1185">Reference proteome</keyword>
<dbReference type="SUPFAM" id="SSF56112">
    <property type="entry name" value="Protein kinase-like (PK-like)"/>
    <property type="match status" value="1"/>
</dbReference>
<accession>A0A834YMJ2</accession>
<name>A0A834YMJ2_TETSI</name>
<dbReference type="CDD" id="cd13999">
    <property type="entry name" value="STKc_MAP3K-like"/>
    <property type="match status" value="1"/>
</dbReference>
<gene>
    <name evidence="2" type="ORF">HHK36_026200</name>
</gene>
<dbReference type="OrthoDB" id="1668230at2759"/>
<evidence type="ECO:0000259" key="1">
    <source>
        <dbReference type="PROSITE" id="PS50011"/>
    </source>
</evidence>